<keyword evidence="3" id="KW-1133">Transmembrane helix</keyword>
<keyword evidence="1" id="KW-0233">DNA recombination</keyword>
<evidence type="ECO:0000313" key="4">
    <source>
        <dbReference type="EMBL" id="MFC6752192.1"/>
    </source>
</evidence>
<dbReference type="AlphaFoldDB" id="A0ABD5S868"/>
<feature type="region of interest" description="Disordered" evidence="2">
    <location>
        <begin position="300"/>
        <end position="323"/>
    </location>
</feature>
<sequence length="485" mass="54916">MTAHDRKPSAADALGVDTYFRLYIGALRIDDPTRRLIACYVILLAGRLGMRLQEIQHLRESWIDWKRGEICIPAFDPCGCKRCWIGALDVWGRKGLKELQDAGEWESGVSWKNLTAKEREEVTEQAEFCTPENLQEIVCTIKWSPKYDRSARVIAFGWSYRITACLVAFFDELDCLDWNQYSINRLLKEAAENADGVDPSKVSAHRLRATGETFLADASVDVKMLRDLAGWQDLQTALYYIAKSGRINTWKLYHVMGKGDEAPPVVPEDPEHQFPVIANPLPFQNEPFYPVTPDGDAYDEEARRERHREQENKPIPLHHPRDVNLPYGRAGFPNEDQIHYDPTDHELPGHIDRDSDRVETKDGAPVTRATTLVDVENPHRVPRSRDPEPGKHRADWVNSELDTFLDQDSDDSTTLSVIGLGGATAYGTLRSASTIRSRLRREWNEHWVSNGGAAPDATKFGKGVAMYFLLIVFPLSVNFGLIFGL</sequence>
<evidence type="ECO:0000256" key="3">
    <source>
        <dbReference type="SAM" id="Phobius"/>
    </source>
</evidence>
<feature type="compositionally biased region" description="Basic and acidic residues" evidence="2">
    <location>
        <begin position="344"/>
        <end position="362"/>
    </location>
</feature>
<evidence type="ECO:0000313" key="5">
    <source>
        <dbReference type="Proteomes" id="UP001596442"/>
    </source>
</evidence>
<dbReference type="Proteomes" id="UP001596442">
    <property type="component" value="Unassembled WGS sequence"/>
</dbReference>
<keyword evidence="3" id="KW-0472">Membrane</keyword>
<dbReference type="InterPro" id="IPR011010">
    <property type="entry name" value="DNA_brk_join_enz"/>
</dbReference>
<feature type="region of interest" description="Disordered" evidence="2">
    <location>
        <begin position="344"/>
        <end position="363"/>
    </location>
</feature>
<evidence type="ECO:0000256" key="2">
    <source>
        <dbReference type="SAM" id="MobiDB-lite"/>
    </source>
</evidence>
<evidence type="ECO:0000256" key="1">
    <source>
        <dbReference type="ARBA" id="ARBA00023172"/>
    </source>
</evidence>
<dbReference type="EMBL" id="JBHSWW010000010">
    <property type="protein sequence ID" value="MFC6752192.1"/>
    <property type="molecule type" value="Genomic_DNA"/>
</dbReference>
<dbReference type="GO" id="GO:0006310">
    <property type="term" value="P:DNA recombination"/>
    <property type="evidence" value="ECO:0007669"/>
    <property type="project" value="UniProtKB-KW"/>
</dbReference>
<keyword evidence="3" id="KW-0812">Transmembrane</keyword>
<dbReference type="Gene3D" id="1.10.443.10">
    <property type="entry name" value="Intergrase catalytic core"/>
    <property type="match status" value="1"/>
</dbReference>
<protein>
    <submittedName>
        <fullName evidence="4">Site-specific integrase</fullName>
    </submittedName>
</protein>
<feature type="compositionally biased region" description="Basic and acidic residues" evidence="2">
    <location>
        <begin position="300"/>
        <end position="312"/>
    </location>
</feature>
<gene>
    <name evidence="4" type="ORF">ACFQEU_01715</name>
</gene>
<keyword evidence="5" id="KW-1185">Reference proteome</keyword>
<dbReference type="SUPFAM" id="SSF56349">
    <property type="entry name" value="DNA breaking-rejoining enzymes"/>
    <property type="match status" value="1"/>
</dbReference>
<organism evidence="4 5">
    <name type="scientific">Halorubrum tibetense</name>
    <dbReference type="NCBI Taxonomy" id="175631"/>
    <lineage>
        <taxon>Archaea</taxon>
        <taxon>Methanobacteriati</taxon>
        <taxon>Methanobacteriota</taxon>
        <taxon>Stenosarchaea group</taxon>
        <taxon>Halobacteria</taxon>
        <taxon>Halobacteriales</taxon>
        <taxon>Haloferacaceae</taxon>
        <taxon>Halorubrum</taxon>
    </lineage>
</organism>
<accession>A0ABD5S868</accession>
<comment type="caution">
    <text evidence="4">The sequence shown here is derived from an EMBL/GenBank/DDBJ whole genome shotgun (WGS) entry which is preliminary data.</text>
</comment>
<name>A0ABD5S868_9EURY</name>
<feature type="transmembrane region" description="Helical" evidence="3">
    <location>
        <begin position="464"/>
        <end position="484"/>
    </location>
</feature>
<dbReference type="InterPro" id="IPR013762">
    <property type="entry name" value="Integrase-like_cat_sf"/>
</dbReference>
<dbReference type="CDD" id="cd00397">
    <property type="entry name" value="DNA_BRE_C"/>
    <property type="match status" value="1"/>
</dbReference>
<proteinExistence type="predicted"/>
<reference evidence="4 5" key="1">
    <citation type="journal article" date="2019" name="Int. J. Syst. Evol. Microbiol.">
        <title>The Global Catalogue of Microorganisms (GCM) 10K type strain sequencing project: providing services to taxonomists for standard genome sequencing and annotation.</title>
        <authorList>
            <consortium name="The Broad Institute Genomics Platform"/>
            <consortium name="The Broad Institute Genome Sequencing Center for Infectious Disease"/>
            <person name="Wu L."/>
            <person name="Ma J."/>
        </authorList>
    </citation>
    <scope>NUCLEOTIDE SEQUENCE [LARGE SCALE GENOMIC DNA]</scope>
    <source>
        <strain evidence="4 5">CGMCC 1.3239</strain>
    </source>
</reference>
<dbReference type="RefSeq" id="WP_379778599.1">
    <property type="nucleotide sequence ID" value="NZ_JBHSWW010000010.1"/>
</dbReference>